<dbReference type="Gene3D" id="3.40.50.20">
    <property type="match status" value="1"/>
</dbReference>
<organism evidence="18 19">
    <name type="scientific">Methylophilus aquaticus</name>
    <dbReference type="NCBI Taxonomy" id="1971610"/>
    <lineage>
        <taxon>Bacteria</taxon>
        <taxon>Pseudomonadati</taxon>
        <taxon>Pseudomonadota</taxon>
        <taxon>Betaproteobacteria</taxon>
        <taxon>Nitrosomonadales</taxon>
        <taxon>Methylophilaceae</taxon>
        <taxon>Methylophilus</taxon>
    </lineage>
</organism>
<dbReference type="PANTHER" id="PTHR23132">
    <property type="entry name" value="D-ALANINE--D-ALANINE LIGASE"/>
    <property type="match status" value="1"/>
</dbReference>
<comment type="subcellular location">
    <subcellularLocation>
        <location evidence="4 15">Cytoplasm</location>
    </subcellularLocation>
</comment>
<comment type="function">
    <text evidence="3 15">Cell wall formation.</text>
</comment>
<evidence type="ECO:0000256" key="3">
    <source>
        <dbReference type="ARBA" id="ARBA00003921"/>
    </source>
</evidence>
<proteinExistence type="inferred from homology"/>
<dbReference type="SUPFAM" id="SSF56059">
    <property type="entry name" value="Glutathione synthetase ATP-binding domain-like"/>
    <property type="match status" value="1"/>
</dbReference>
<dbReference type="PROSITE" id="PS00844">
    <property type="entry name" value="DALA_DALA_LIGASE_2"/>
    <property type="match status" value="1"/>
</dbReference>
<protein>
    <recommendedName>
        <fullName evidence="6 15">D-alanine--D-alanine ligase</fullName>
        <ecNumber evidence="6 15">6.3.2.4</ecNumber>
    </recommendedName>
    <alternativeName>
        <fullName evidence="15">D-Ala-D-Ala ligase</fullName>
    </alternativeName>
    <alternativeName>
        <fullName evidence="15">D-alanylalanine synthetase</fullName>
    </alternativeName>
</protein>
<evidence type="ECO:0000256" key="16">
    <source>
        <dbReference type="PROSITE-ProRule" id="PRU00409"/>
    </source>
</evidence>
<dbReference type="EC" id="6.3.2.4" evidence="6 15"/>
<evidence type="ECO:0000256" key="11">
    <source>
        <dbReference type="ARBA" id="ARBA00022960"/>
    </source>
</evidence>
<dbReference type="Proteomes" id="UP001225906">
    <property type="component" value="Unassembled WGS sequence"/>
</dbReference>
<dbReference type="PROSITE" id="PS00843">
    <property type="entry name" value="DALA_DALA_LIGASE_1"/>
    <property type="match status" value="1"/>
</dbReference>
<evidence type="ECO:0000313" key="19">
    <source>
        <dbReference type="Proteomes" id="UP001225906"/>
    </source>
</evidence>
<comment type="catalytic activity">
    <reaction evidence="14 15">
        <text>2 D-alanine + ATP = D-alanyl-D-alanine + ADP + phosphate + H(+)</text>
        <dbReference type="Rhea" id="RHEA:11224"/>
        <dbReference type="ChEBI" id="CHEBI:15378"/>
        <dbReference type="ChEBI" id="CHEBI:30616"/>
        <dbReference type="ChEBI" id="CHEBI:43474"/>
        <dbReference type="ChEBI" id="CHEBI:57416"/>
        <dbReference type="ChEBI" id="CHEBI:57822"/>
        <dbReference type="ChEBI" id="CHEBI:456216"/>
        <dbReference type="EC" id="6.3.2.4"/>
    </reaction>
</comment>
<keyword evidence="9 16" id="KW-0547">Nucleotide-binding</keyword>
<evidence type="ECO:0000256" key="5">
    <source>
        <dbReference type="ARBA" id="ARBA00010871"/>
    </source>
</evidence>
<evidence type="ECO:0000256" key="7">
    <source>
        <dbReference type="ARBA" id="ARBA00022490"/>
    </source>
</evidence>
<evidence type="ECO:0000256" key="6">
    <source>
        <dbReference type="ARBA" id="ARBA00012216"/>
    </source>
</evidence>
<dbReference type="PROSITE" id="PS50975">
    <property type="entry name" value="ATP_GRASP"/>
    <property type="match status" value="1"/>
</dbReference>
<evidence type="ECO:0000256" key="12">
    <source>
        <dbReference type="ARBA" id="ARBA00022984"/>
    </source>
</evidence>
<keyword evidence="8 15" id="KW-0436">Ligase</keyword>
<evidence type="ECO:0000256" key="14">
    <source>
        <dbReference type="ARBA" id="ARBA00047614"/>
    </source>
</evidence>
<dbReference type="InterPro" id="IPR011127">
    <property type="entry name" value="Dala_Dala_lig_N"/>
</dbReference>
<dbReference type="InterPro" id="IPR011095">
    <property type="entry name" value="Dala_Dala_lig_C"/>
</dbReference>
<evidence type="ECO:0000256" key="13">
    <source>
        <dbReference type="ARBA" id="ARBA00023316"/>
    </source>
</evidence>
<keyword evidence="11 15" id="KW-0133">Cell shape</keyword>
<dbReference type="EMBL" id="JAVCAP010000013">
    <property type="protein sequence ID" value="MDP8567436.1"/>
    <property type="molecule type" value="Genomic_DNA"/>
</dbReference>
<sequence length="307" mass="32768">MQATQTQFGKVAVLFGGRSGEREVSLKSGSAVLAALLRQGVDAHAFDPADRDLSELAQFDRAVIALHGRYGEDGTIQGVLELMGIPYTGSGVMASAIGMDKWRTKLLWTAAGVVTPNFVLMDDQTSAEDVVAALGLPLFVKPANEGSSIGVSKVKTQAALAAAYALAKQSDPLVIAEQFVGGGEYTVGILGETALPVVRIVPKNEYYDYEAKYLRDDTEYRCPSGLSAAQEKQIQAEALQAFKVVGCHGWGRVDFLMDEAGKHYFLEVNTSPGMTDHSLVPMAAKAAGLDFDALVIRILQQTLPVQG</sequence>
<dbReference type="Pfam" id="PF01820">
    <property type="entry name" value="Dala_Dala_lig_N"/>
    <property type="match status" value="1"/>
</dbReference>
<comment type="caution">
    <text evidence="18">The sequence shown here is derived from an EMBL/GenBank/DDBJ whole genome shotgun (WGS) entry which is preliminary data.</text>
</comment>
<dbReference type="SUPFAM" id="SSF52440">
    <property type="entry name" value="PreATP-grasp domain"/>
    <property type="match status" value="1"/>
</dbReference>
<gene>
    <name evidence="15" type="primary">ddl</name>
    <name evidence="18" type="ORF">Q9291_06205</name>
</gene>
<evidence type="ECO:0000259" key="17">
    <source>
        <dbReference type="PROSITE" id="PS50975"/>
    </source>
</evidence>
<keyword evidence="13 15" id="KW-0961">Cell wall biogenesis/degradation</keyword>
<keyword evidence="10 16" id="KW-0067">ATP-binding</keyword>
<keyword evidence="7 15" id="KW-0963">Cytoplasm</keyword>
<keyword evidence="19" id="KW-1185">Reference proteome</keyword>
<dbReference type="NCBIfam" id="TIGR01205">
    <property type="entry name" value="D_ala_D_alaTIGR"/>
    <property type="match status" value="1"/>
</dbReference>
<keyword evidence="12 15" id="KW-0573">Peptidoglycan synthesis</keyword>
<reference evidence="19" key="1">
    <citation type="journal article" date="2019" name="Int. J. Syst. Evol. Microbiol.">
        <title>The Global Catalogue of Microorganisms (GCM) 10K type strain sequencing project: providing services to taxonomists for standard genome sequencing and annotation.</title>
        <authorList>
            <consortium name="The Broad Institute Genomics Platform"/>
            <consortium name="The Broad Institute Genome Sequencing Center for Infectious Disease"/>
            <person name="Wu L."/>
            <person name="Ma J."/>
        </authorList>
    </citation>
    <scope>NUCLEOTIDE SEQUENCE [LARGE SCALE GENOMIC DNA]</scope>
    <source>
        <strain evidence="19">VKM B-3159</strain>
    </source>
</reference>
<dbReference type="Gene3D" id="3.30.1490.20">
    <property type="entry name" value="ATP-grasp fold, A domain"/>
    <property type="match status" value="1"/>
</dbReference>
<evidence type="ECO:0000313" key="18">
    <source>
        <dbReference type="EMBL" id="MDP8567436.1"/>
    </source>
</evidence>
<comment type="cofactor">
    <cofactor evidence="1">
        <name>Mn(2+)</name>
        <dbReference type="ChEBI" id="CHEBI:29035"/>
    </cofactor>
</comment>
<evidence type="ECO:0000256" key="2">
    <source>
        <dbReference type="ARBA" id="ARBA00001946"/>
    </source>
</evidence>
<accession>A0ABT9JS71</accession>
<evidence type="ECO:0000256" key="9">
    <source>
        <dbReference type="ARBA" id="ARBA00022741"/>
    </source>
</evidence>
<dbReference type="GO" id="GO:0008716">
    <property type="term" value="F:D-alanine-D-alanine ligase activity"/>
    <property type="evidence" value="ECO:0007669"/>
    <property type="project" value="UniProtKB-EC"/>
</dbReference>
<feature type="domain" description="ATP-grasp" evidence="17">
    <location>
        <begin position="105"/>
        <end position="300"/>
    </location>
</feature>
<comment type="cofactor">
    <cofactor evidence="2">
        <name>Mg(2+)</name>
        <dbReference type="ChEBI" id="CHEBI:18420"/>
    </cofactor>
</comment>
<evidence type="ECO:0000256" key="4">
    <source>
        <dbReference type="ARBA" id="ARBA00004496"/>
    </source>
</evidence>
<dbReference type="RefSeq" id="WP_306389162.1">
    <property type="nucleotide sequence ID" value="NZ_JAVCAP010000013.1"/>
</dbReference>
<evidence type="ECO:0000256" key="15">
    <source>
        <dbReference type="HAMAP-Rule" id="MF_00047"/>
    </source>
</evidence>
<dbReference type="HAMAP" id="MF_00047">
    <property type="entry name" value="Dala_Dala_lig"/>
    <property type="match status" value="1"/>
</dbReference>
<dbReference type="InterPro" id="IPR005905">
    <property type="entry name" value="D_ala_D_ala"/>
</dbReference>
<dbReference type="NCBIfam" id="NF002378">
    <property type="entry name" value="PRK01372.1"/>
    <property type="match status" value="1"/>
</dbReference>
<dbReference type="InterPro" id="IPR016185">
    <property type="entry name" value="PreATP-grasp_dom_sf"/>
</dbReference>
<evidence type="ECO:0000256" key="1">
    <source>
        <dbReference type="ARBA" id="ARBA00001936"/>
    </source>
</evidence>
<dbReference type="InterPro" id="IPR013815">
    <property type="entry name" value="ATP_grasp_subdomain_1"/>
</dbReference>
<dbReference type="PIRSF" id="PIRSF039102">
    <property type="entry name" value="Ddl/VanB"/>
    <property type="match status" value="1"/>
</dbReference>
<dbReference type="PANTHER" id="PTHR23132:SF23">
    <property type="entry name" value="D-ALANINE--D-ALANINE LIGASE B"/>
    <property type="match status" value="1"/>
</dbReference>
<dbReference type="Gene3D" id="3.30.470.20">
    <property type="entry name" value="ATP-grasp fold, B domain"/>
    <property type="match status" value="1"/>
</dbReference>
<evidence type="ECO:0000256" key="8">
    <source>
        <dbReference type="ARBA" id="ARBA00022598"/>
    </source>
</evidence>
<comment type="pathway">
    <text evidence="15">Cell wall biogenesis; peptidoglycan biosynthesis.</text>
</comment>
<dbReference type="InterPro" id="IPR011761">
    <property type="entry name" value="ATP-grasp"/>
</dbReference>
<dbReference type="InterPro" id="IPR000291">
    <property type="entry name" value="D-Ala_lig_Van_CS"/>
</dbReference>
<name>A0ABT9JS71_9PROT</name>
<comment type="similarity">
    <text evidence="5 15">Belongs to the D-alanine--D-alanine ligase family.</text>
</comment>
<dbReference type="Pfam" id="PF07478">
    <property type="entry name" value="Dala_Dala_lig_C"/>
    <property type="match status" value="1"/>
</dbReference>
<evidence type="ECO:0000256" key="10">
    <source>
        <dbReference type="ARBA" id="ARBA00022840"/>
    </source>
</evidence>